<feature type="domain" description="DEK-C" evidence="2">
    <location>
        <begin position="13"/>
        <end position="50"/>
    </location>
</feature>
<proteinExistence type="predicted"/>
<feature type="compositionally biased region" description="Acidic residues" evidence="1">
    <location>
        <begin position="332"/>
        <end position="342"/>
    </location>
</feature>
<dbReference type="GO" id="GO:0005634">
    <property type="term" value="C:nucleus"/>
    <property type="evidence" value="ECO:0007669"/>
    <property type="project" value="TreeGrafter"/>
</dbReference>
<organism evidence="3 4">
    <name type="scientific">Aureobasidium melanogenum</name>
    <name type="common">Aureobasidium pullulans var. melanogenum</name>
    <dbReference type="NCBI Taxonomy" id="46634"/>
    <lineage>
        <taxon>Eukaryota</taxon>
        <taxon>Fungi</taxon>
        <taxon>Dikarya</taxon>
        <taxon>Ascomycota</taxon>
        <taxon>Pezizomycotina</taxon>
        <taxon>Dothideomycetes</taxon>
        <taxon>Dothideomycetidae</taxon>
        <taxon>Dothideales</taxon>
        <taxon>Saccotheciaceae</taxon>
        <taxon>Aureobasidium</taxon>
    </lineage>
</organism>
<dbReference type="PANTHER" id="PTHR15410">
    <property type="entry name" value="HIRA-INTERACTING PROTEIN 3"/>
    <property type="match status" value="1"/>
</dbReference>
<feature type="compositionally biased region" description="Basic residues" evidence="1">
    <location>
        <begin position="107"/>
        <end position="116"/>
    </location>
</feature>
<dbReference type="Pfam" id="PF08766">
    <property type="entry name" value="DEK_C"/>
    <property type="match status" value="1"/>
</dbReference>
<dbReference type="InterPro" id="IPR037647">
    <property type="entry name" value="HIRIP3"/>
</dbReference>
<feature type="compositionally biased region" description="Low complexity" evidence="1">
    <location>
        <begin position="315"/>
        <end position="326"/>
    </location>
</feature>
<feature type="compositionally biased region" description="Acidic residues" evidence="1">
    <location>
        <begin position="150"/>
        <end position="171"/>
    </location>
</feature>
<evidence type="ECO:0000313" key="4">
    <source>
        <dbReference type="Proteomes" id="UP000729357"/>
    </source>
</evidence>
<feature type="compositionally biased region" description="Basic and acidic residues" evidence="1">
    <location>
        <begin position="117"/>
        <end position="134"/>
    </location>
</feature>
<reference evidence="3" key="1">
    <citation type="journal article" date="2021" name="J Fungi (Basel)">
        <title>Virulence traits and population genomics of the black yeast Aureobasidium melanogenum.</title>
        <authorList>
            <person name="Cernosa A."/>
            <person name="Sun X."/>
            <person name="Gostincar C."/>
            <person name="Fang C."/>
            <person name="Gunde-Cimerman N."/>
            <person name="Song Z."/>
        </authorList>
    </citation>
    <scope>NUCLEOTIDE SEQUENCE</scope>
    <source>
        <strain evidence="3">EXF-9298</strain>
    </source>
</reference>
<feature type="compositionally biased region" description="Low complexity" evidence="1">
    <location>
        <begin position="90"/>
        <end position="106"/>
    </location>
</feature>
<protein>
    <recommendedName>
        <fullName evidence="2">DEK-C domain-containing protein</fullName>
    </recommendedName>
</protein>
<accession>A0A9P8F9Y7</accession>
<name>A0A9P8F9Y7_AURME</name>
<keyword evidence="4" id="KW-1185">Reference proteome</keyword>
<feature type="region of interest" description="Disordered" evidence="1">
    <location>
        <begin position="289"/>
        <end position="342"/>
    </location>
</feature>
<dbReference type="InterPro" id="IPR014876">
    <property type="entry name" value="DEK_C"/>
</dbReference>
<feature type="non-terminal residue" evidence="3">
    <location>
        <position position="1"/>
    </location>
</feature>
<gene>
    <name evidence="3" type="ORF">KCU98_g17409</name>
</gene>
<sequence>MSSESGLSDAAPPSDAILEKTLRDIVRKAEVDPITVKRVRTAAEERLGLDAGFFKSHDEWNEKSKEIIEDAFNHPSQKSPSPEPIPPKKAPSQPKTTKRTSTSKTKSAPKRQKRAVSKSESEHSDFESEEEPKPKPKSKPAQRKSQTVNSDEEEEQEDNQDAEVREEEEEVAANPDSESEMSVVLDEAPPKRKKSTSAGPKTKTQPKAKATKAAAKPSELSEEEQTIKRLQGELVKCGVRKLWHRELASYDTPRAKIGHLKQMLKDVGMVGRFSEQKAKAIKERRELEADLEAVQQGAKQWGNEKDSGEDDSEAEAAPRPQRRAAANRFVDFGDDDDDDDDE</sequence>
<evidence type="ECO:0000259" key="2">
    <source>
        <dbReference type="Pfam" id="PF08766"/>
    </source>
</evidence>
<evidence type="ECO:0000256" key="1">
    <source>
        <dbReference type="SAM" id="MobiDB-lite"/>
    </source>
</evidence>
<dbReference type="EMBL" id="JAHFXS010004276">
    <property type="protein sequence ID" value="KAG9956475.1"/>
    <property type="molecule type" value="Genomic_DNA"/>
</dbReference>
<dbReference type="AlphaFoldDB" id="A0A9P8F9Y7"/>
<feature type="region of interest" description="Disordered" evidence="1">
    <location>
        <begin position="65"/>
        <end position="226"/>
    </location>
</feature>
<dbReference type="PANTHER" id="PTHR15410:SF2">
    <property type="entry name" value="HIRA-INTERACTING PROTEIN 3"/>
    <property type="match status" value="1"/>
</dbReference>
<evidence type="ECO:0000313" key="3">
    <source>
        <dbReference type="EMBL" id="KAG9956475.1"/>
    </source>
</evidence>
<dbReference type="Proteomes" id="UP000729357">
    <property type="component" value="Unassembled WGS sequence"/>
</dbReference>
<reference evidence="3" key="2">
    <citation type="submission" date="2021-08" db="EMBL/GenBank/DDBJ databases">
        <authorList>
            <person name="Gostincar C."/>
            <person name="Sun X."/>
            <person name="Song Z."/>
            <person name="Gunde-Cimerman N."/>
        </authorList>
    </citation>
    <scope>NUCLEOTIDE SEQUENCE</scope>
    <source>
        <strain evidence="3">EXF-9298</strain>
    </source>
</reference>
<comment type="caution">
    <text evidence="3">The sequence shown here is derived from an EMBL/GenBank/DDBJ whole genome shotgun (WGS) entry which is preliminary data.</text>
</comment>